<dbReference type="HOGENOM" id="CLU_024205_0_0_1"/>
<reference evidence="2 3" key="1">
    <citation type="journal article" date="2012" name="Eukaryot. Cell">
        <title>Genome sequence of the Trichosporon asahii environmental strain CBS 8904.</title>
        <authorList>
            <person name="Yang R.Y."/>
            <person name="Li H.T."/>
            <person name="Zhu H."/>
            <person name="Zhou G.P."/>
            <person name="Wang M."/>
            <person name="Wang L."/>
        </authorList>
    </citation>
    <scope>NUCLEOTIDE SEQUENCE [LARGE SCALE GENOMIC DNA]</scope>
    <source>
        <strain evidence="2 3">CBS 8904</strain>
    </source>
</reference>
<gene>
    <name evidence="2" type="ORF">A1Q2_02038</name>
</gene>
<organism evidence="2 3">
    <name type="scientific">Trichosporon asahii var. asahii (strain CBS 8904)</name>
    <name type="common">Yeast</name>
    <dbReference type="NCBI Taxonomy" id="1220162"/>
    <lineage>
        <taxon>Eukaryota</taxon>
        <taxon>Fungi</taxon>
        <taxon>Dikarya</taxon>
        <taxon>Basidiomycota</taxon>
        <taxon>Agaricomycotina</taxon>
        <taxon>Tremellomycetes</taxon>
        <taxon>Trichosporonales</taxon>
        <taxon>Trichosporonaceae</taxon>
        <taxon>Trichosporon</taxon>
    </lineage>
</organism>
<dbReference type="eggNOG" id="ENOG502RZH4">
    <property type="taxonomic scope" value="Eukaryota"/>
</dbReference>
<protein>
    <submittedName>
        <fullName evidence="2">Uncharacterized protein</fullName>
    </submittedName>
</protein>
<dbReference type="OrthoDB" id="10050400at2759"/>
<dbReference type="PANTHER" id="PTHR28142:SF1">
    <property type="entry name" value="MITOCHONDRIAL INNER MEMBRANE I-AAA PROTEASE SUPERCOMPLEX SUBUNIT MGR3-RELATED"/>
    <property type="match status" value="1"/>
</dbReference>
<dbReference type="Proteomes" id="UP000006757">
    <property type="component" value="Unassembled WGS sequence"/>
</dbReference>
<feature type="region of interest" description="Disordered" evidence="1">
    <location>
        <begin position="480"/>
        <end position="504"/>
    </location>
</feature>
<evidence type="ECO:0000313" key="3">
    <source>
        <dbReference type="Proteomes" id="UP000006757"/>
    </source>
</evidence>
<keyword evidence="3" id="KW-1185">Reference proteome</keyword>
<comment type="caution">
    <text evidence="2">The sequence shown here is derived from an EMBL/GenBank/DDBJ whole genome shotgun (WGS) entry which is preliminary data.</text>
</comment>
<dbReference type="AlphaFoldDB" id="K1VW92"/>
<dbReference type="EMBL" id="AMBO01000242">
    <property type="protein sequence ID" value="EKD03692.1"/>
    <property type="molecule type" value="Genomic_DNA"/>
</dbReference>
<dbReference type="InParanoid" id="K1VW92"/>
<sequence>MSMTMRAASLRLAMRSAPRMRPAATLVRPTALGSRPQTAVPSSLLLRQAAANYATDAKSGQSGQQQAPPQAPPPPSQGDGKKFGMKNSTLFTCKLASGGALADSRLEWWYALQIWPQSVRDPLKKALKARNKGDYESSNQYFNEALQACYALYPGDLDPDPLLKVSGIYITQAAMLEEAGYPLRAYVQLYKALRLFGPRPLAAVPPPTGGWAGNHALSPAEIHRAIGLSQKLGSLAAGFGAMKNPPAYPSQATKEVDEAIGAPTDSDKEADTVRKPEDWNKAAEHFLSGALASMLRIGLGETAAYDGDRGEAIEQKGQFTAKRPVVAGRDVKLPHDESEEIQYGGKVNKRGLAITMETLAEVMTNISAYATEPRATDPAGKQKQVDISKSWSQRALKVVDDVKQKEGWKDGAPRDDTQALCARAKSVAQYNLGMLAEMMDDADTASTYFADAAETARMIGFNEGHRQARRAHRRVKDLLLPPPDVDDVVVDSGLPPSDAEVMSA</sequence>
<dbReference type="InterPro" id="IPR040201">
    <property type="entry name" value="Mrg3-like"/>
</dbReference>
<proteinExistence type="predicted"/>
<evidence type="ECO:0000256" key="1">
    <source>
        <dbReference type="SAM" id="MobiDB-lite"/>
    </source>
</evidence>
<feature type="compositionally biased region" description="Low complexity" evidence="1">
    <location>
        <begin position="59"/>
        <end position="68"/>
    </location>
</feature>
<dbReference type="PANTHER" id="PTHR28142">
    <property type="entry name" value="MITOCHONDRIAL INNER MEMBRANE I-AAA PROTEASE SUPERCOMPLEX SUBUNIT MGR3-RELATED"/>
    <property type="match status" value="1"/>
</dbReference>
<evidence type="ECO:0000313" key="2">
    <source>
        <dbReference type="EMBL" id="EKD03692.1"/>
    </source>
</evidence>
<feature type="region of interest" description="Disordered" evidence="1">
    <location>
        <begin position="54"/>
        <end position="83"/>
    </location>
</feature>
<dbReference type="STRING" id="1220162.K1VW92"/>
<name>K1VW92_TRIAC</name>
<accession>K1VW92</accession>